<gene>
    <name evidence="2" type="ORF">EHW97_14495</name>
</gene>
<feature type="transmembrane region" description="Helical" evidence="1">
    <location>
        <begin position="96"/>
        <end position="119"/>
    </location>
</feature>
<proteinExistence type="predicted"/>
<sequence>MRLRLDPFIVALLAVAVTGALLPAQGRVLDAVQVLSMAVIAGLFFLYGARLSTAEAVAGAARWRVHLVILAITFVLFPVLGLAVERAAAAWWSAPLASGVLLLCLVPSTVQGSVAFTGIAGGDRAVAVVAASLSNLLGVLITPLLVAVLLGGDTHVTLGSVARIVGLLLVPFLLAQVLRRWWVGDFVARRDRLLKRYDRGSILFVVYVAFSSGTNAGVWSAVSWVDGAILLVVVASLLVFGLSIAALLARPYERPQRIAILFCGSNKSLASGLPMATVLLPPHQVALLILPLMAYHQLQLITCTLLANRLARQDGNATA</sequence>
<dbReference type="InterPro" id="IPR016833">
    <property type="entry name" value="Put_Na-Bile_cotransptr"/>
</dbReference>
<comment type="caution">
    <text evidence="2">The sequence shown here is derived from an EMBL/GenBank/DDBJ whole genome shotgun (WGS) entry which is preliminary data.</text>
</comment>
<keyword evidence="1" id="KW-0472">Membrane</keyword>
<name>A0A3N6WLA7_9ACTN</name>
<dbReference type="InterPro" id="IPR038770">
    <property type="entry name" value="Na+/solute_symporter_sf"/>
</dbReference>
<protein>
    <submittedName>
        <fullName evidence="2">Bile acid:sodium symporter</fullName>
    </submittedName>
</protein>
<dbReference type="PANTHER" id="PTHR18640:SF5">
    <property type="entry name" value="SODIUM_BILE ACID COTRANSPORTER 7"/>
    <property type="match status" value="1"/>
</dbReference>
<keyword evidence="1" id="KW-1133">Transmembrane helix</keyword>
<accession>A0A3N6WLA7</accession>
<dbReference type="PANTHER" id="PTHR18640">
    <property type="entry name" value="SOLUTE CARRIER FAMILY 10 MEMBER 7"/>
    <property type="match status" value="1"/>
</dbReference>
<feature type="transmembrane region" description="Helical" evidence="1">
    <location>
        <begin position="161"/>
        <end position="182"/>
    </location>
</feature>
<feature type="transmembrane region" description="Helical" evidence="1">
    <location>
        <begin position="228"/>
        <end position="249"/>
    </location>
</feature>
<feature type="transmembrane region" description="Helical" evidence="1">
    <location>
        <begin position="34"/>
        <end position="53"/>
    </location>
</feature>
<dbReference type="PIRSF" id="PIRSF026166">
    <property type="entry name" value="UCP026166"/>
    <property type="match status" value="1"/>
</dbReference>
<keyword evidence="3" id="KW-1185">Reference proteome</keyword>
<evidence type="ECO:0000313" key="3">
    <source>
        <dbReference type="Proteomes" id="UP000275225"/>
    </source>
</evidence>
<evidence type="ECO:0000256" key="1">
    <source>
        <dbReference type="SAM" id="Phobius"/>
    </source>
</evidence>
<dbReference type="Pfam" id="PF13593">
    <property type="entry name" value="SBF_like"/>
    <property type="match status" value="1"/>
</dbReference>
<feature type="transmembrane region" description="Helical" evidence="1">
    <location>
        <begin position="65"/>
        <end position="84"/>
    </location>
</feature>
<organism evidence="2 3">
    <name type="scientific">Aeromicrobium camelliae</name>
    <dbReference type="NCBI Taxonomy" id="1538144"/>
    <lineage>
        <taxon>Bacteria</taxon>
        <taxon>Bacillati</taxon>
        <taxon>Actinomycetota</taxon>
        <taxon>Actinomycetes</taxon>
        <taxon>Propionibacteriales</taxon>
        <taxon>Nocardioidaceae</taxon>
        <taxon>Aeromicrobium</taxon>
    </lineage>
</organism>
<keyword evidence="1" id="KW-0812">Transmembrane</keyword>
<reference evidence="2 3" key="1">
    <citation type="submission" date="2018-11" db="EMBL/GenBank/DDBJ databases">
        <authorList>
            <person name="Li F."/>
        </authorList>
    </citation>
    <scope>NUCLEOTIDE SEQUENCE [LARGE SCALE GENOMIC DNA]</scope>
    <source>
        <strain evidence="2 3">YS17T</strain>
    </source>
</reference>
<feature type="transmembrane region" description="Helical" evidence="1">
    <location>
        <begin position="126"/>
        <end position="149"/>
    </location>
</feature>
<dbReference type="EMBL" id="RQJX01000026">
    <property type="protein sequence ID" value="RQN02103.1"/>
    <property type="molecule type" value="Genomic_DNA"/>
</dbReference>
<feature type="transmembrane region" description="Helical" evidence="1">
    <location>
        <begin position="202"/>
        <end position="222"/>
    </location>
</feature>
<dbReference type="AlphaFoldDB" id="A0A3N6WLA7"/>
<dbReference type="RefSeq" id="WP_124237886.1">
    <property type="nucleotide sequence ID" value="NZ_JBHUFI010000003.1"/>
</dbReference>
<dbReference type="Gene3D" id="1.20.1530.20">
    <property type="match status" value="1"/>
</dbReference>
<dbReference type="OrthoDB" id="9792271at2"/>
<evidence type="ECO:0000313" key="2">
    <source>
        <dbReference type="EMBL" id="RQN02103.1"/>
    </source>
</evidence>
<dbReference type="Proteomes" id="UP000275225">
    <property type="component" value="Unassembled WGS sequence"/>
</dbReference>
<dbReference type="GO" id="GO:0005886">
    <property type="term" value="C:plasma membrane"/>
    <property type="evidence" value="ECO:0007669"/>
    <property type="project" value="TreeGrafter"/>
</dbReference>